<proteinExistence type="inferred from homology"/>
<dbReference type="GO" id="GO:0000009">
    <property type="term" value="F:alpha-1,6-mannosyltransferase activity"/>
    <property type="evidence" value="ECO:0007669"/>
    <property type="project" value="InterPro"/>
</dbReference>
<evidence type="ECO:0000256" key="3">
    <source>
        <dbReference type="ARBA" id="ARBA00008698"/>
    </source>
</evidence>
<evidence type="ECO:0000256" key="2">
    <source>
        <dbReference type="ARBA" id="ARBA00004687"/>
    </source>
</evidence>
<evidence type="ECO:0000256" key="8">
    <source>
        <dbReference type="ARBA" id="ARBA00022692"/>
    </source>
</evidence>
<feature type="transmembrane region" description="Helical" evidence="12">
    <location>
        <begin position="157"/>
        <end position="176"/>
    </location>
</feature>
<dbReference type="EMBL" id="PUHW01000010">
    <property type="protein sequence ID" value="KAG0691051.1"/>
    <property type="molecule type" value="Genomic_DNA"/>
</dbReference>
<feature type="transmembrane region" description="Helical" evidence="12">
    <location>
        <begin position="253"/>
        <end position="273"/>
    </location>
</feature>
<keyword evidence="14" id="KW-1185">Reference proteome</keyword>
<evidence type="ECO:0000313" key="14">
    <source>
        <dbReference type="Proteomes" id="UP000697127"/>
    </source>
</evidence>
<keyword evidence="6 12" id="KW-0328">Glycosyltransferase</keyword>
<dbReference type="GO" id="GO:0005789">
    <property type="term" value="C:endoplasmic reticulum membrane"/>
    <property type="evidence" value="ECO:0007669"/>
    <property type="project" value="UniProtKB-SubCell"/>
</dbReference>
<name>A0A9P7BHA1_9ASCO</name>
<dbReference type="PANTHER" id="PTHR12468:SF2">
    <property type="entry name" value="GPI MANNOSYLTRANSFERASE 2"/>
    <property type="match status" value="1"/>
</dbReference>
<feature type="transmembrane region" description="Helical" evidence="12">
    <location>
        <begin position="344"/>
        <end position="361"/>
    </location>
</feature>
<evidence type="ECO:0000256" key="6">
    <source>
        <dbReference type="ARBA" id="ARBA00022676"/>
    </source>
</evidence>
<keyword evidence="5 12" id="KW-0337">GPI-anchor biosynthesis</keyword>
<comment type="similarity">
    <text evidence="3 12">Belongs to the PIGV family.</text>
</comment>
<feature type="transmembrane region" description="Helical" evidence="12">
    <location>
        <begin position="396"/>
        <end position="414"/>
    </location>
</feature>
<feature type="transmembrane region" description="Helical" evidence="12">
    <location>
        <begin position="182"/>
        <end position="201"/>
    </location>
</feature>
<dbReference type="AlphaFoldDB" id="A0A9P7BHA1"/>
<evidence type="ECO:0000256" key="7">
    <source>
        <dbReference type="ARBA" id="ARBA00022679"/>
    </source>
</evidence>
<keyword evidence="10 12" id="KW-1133">Transmembrane helix</keyword>
<keyword evidence="9 12" id="KW-0256">Endoplasmic reticulum</keyword>
<sequence>MKHNQLNTGYYSYNFTQVFLFLILIRAVQFLVVYFTPFQFDTSSSILIDKYKSIEPRYPQFIITILNNLVSWDSVYILKLSIEEIAFEHEWVFGPLWWRLMSTFLKLPLLKHIKLDIYDILIIFIVINNLLLLATSKIIYKLTYTVCNRNLKHLPKGFNISVCAFYSSFVLIIQPSGIFSTVAYTETPVQFLCFLALYFYSISKFRVNIQNKLFYFLSGSLFSIAFGIRSNSLLYGILYLYDITVYYKHPLDIIVILTTGSQLFFALIYFNYVPYKTYCPERGEWCNSFTRSLVTYAQSHYWNNGFLNYFTLGNLPLFIIALPQLYIIFISIWNLRKWDSIKSILLVSTIYLFLQFTSMHVQIVNRVSTFIPIHLIYVSYLLSIPGENSKSGKKIIRWWVVWILVQTALFSAFLPPA</sequence>
<comment type="caution">
    <text evidence="13">The sequence shown here is derived from an EMBL/GenBank/DDBJ whole genome shotgun (WGS) entry which is preliminary data.</text>
</comment>
<gene>
    <name evidence="13" type="primary">GPI18</name>
    <name evidence="13" type="ORF">C6P40_000098</name>
</gene>
<evidence type="ECO:0000256" key="5">
    <source>
        <dbReference type="ARBA" id="ARBA00022502"/>
    </source>
</evidence>
<evidence type="ECO:0000256" key="11">
    <source>
        <dbReference type="ARBA" id="ARBA00023136"/>
    </source>
</evidence>
<dbReference type="EC" id="2.4.1.-" evidence="12"/>
<comment type="function">
    <text evidence="12">Mannosyltransferase involved in glycosylphosphatidylinositol-anchor biosynthesis.</text>
</comment>
<dbReference type="GO" id="GO:0031501">
    <property type="term" value="C:mannosyltransferase complex"/>
    <property type="evidence" value="ECO:0007669"/>
    <property type="project" value="TreeGrafter"/>
</dbReference>
<evidence type="ECO:0000256" key="1">
    <source>
        <dbReference type="ARBA" id="ARBA00004477"/>
    </source>
</evidence>
<feature type="transmembrane region" description="Helical" evidence="12">
    <location>
        <begin position="315"/>
        <end position="335"/>
    </location>
</feature>
<organism evidence="13 14">
    <name type="scientific">Pichia californica</name>
    <dbReference type="NCBI Taxonomy" id="460514"/>
    <lineage>
        <taxon>Eukaryota</taxon>
        <taxon>Fungi</taxon>
        <taxon>Dikarya</taxon>
        <taxon>Ascomycota</taxon>
        <taxon>Saccharomycotina</taxon>
        <taxon>Pichiomycetes</taxon>
        <taxon>Pichiales</taxon>
        <taxon>Pichiaceae</taxon>
        <taxon>Pichia</taxon>
    </lineage>
</organism>
<keyword evidence="8 12" id="KW-0812">Transmembrane</keyword>
<evidence type="ECO:0000256" key="10">
    <source>
        <dbReference type="ARBA" id="ARBA00022989"/>
    </source>
</evidence>
<feature type="transmembrane region" description="Helical" evidence="12">
    <location>
        <begin position="367"/>
        <end position="384"/>
    </location>
</feature>
<comment type="pathway">
    <text evidence="2 12">Glycolipid biosynthesis; glycosylphosphatidylinositol-anchor biosynthesis.</text>
</comment>
<comment type="subcellular location">
    <subcellularLocation>
        <location evidence="1 12">Endoplasmic reticulum membrane</location>
        <topology evidence="1 12">Multi-pass membrane protein</topology>
    </subcellularLocation>
</comment>
<evidence type="ECO:0000313" key="13">
    <source>
        <dbReference type="EMBL" id="KAG0691051.1"/>
    </source>
</evidence>
<dbReference type="Proteomes" id="UP000697127">
    <property type="component" value="Unassembled WGS sequence"/>
</dbReference>
<evidence type="ECO:0000256" key="4">
    <source>
        <dbReference type="ARBA" id="ARBA00013795"/>
    </source>
</evidence>
<keyword evidence="7 12" id="KW-0808">Transferase</keyword>
<evidence type="ECO:0000256" key="12">
    <source>
        <dbReference type="RuleBase" id="RU363112"/>
    </source>
</evidence>
<keyword evidence="11 12" id="KW-0472">Membrane</keyword>
<protein>
    <recommendedName>
        <fullName evidence="4 12">GPI mannosyltransferase 2</fullName>
        <ecNumber evidence="12">2.4.1.-</ecNumber>
    </recommendedName>
</protein>
<dbReference type="GO" id="GO:0006506">
    <property type="term" value="P:GPI anchor biosynthetic process"/>
    <property type="evidence" value="ECO:0007669"/>
    <property type="project" value="UniProtKB-KW"/>
</dbReference>
<accession>A0A9P7BHA1</accession>
<dbReference type="Pfam" id="PF04188">
    <property type="entry name" value="Mannosyl_trans2"/>
    <property type="match status" value="2"/>
</dbReference>
<dbReference type="InterPro" id="IPR007315">
    <property type="entry name" value="PIG-V/Gpi18"/>
</dbReference>
<reference evidence="13" key="1">
    <citation type="submission" date="2020-11" db="EMBL/GenBank/DDBJ databases">
        <title>Kefir isolates.</title>
        <authorList>
            <person name="Marcisauskas S."/>
            <person name="Kim Y."/>
            <person name="Blasche S."/>
        </authorList>
    </citation>
    <scope>NUCLEOTIDE SEQUENCE</scope>
    <source>
        <strain evidence="13">Olga-1</strain>
    </source>
</reference>
<feature type="transmembrane region" description="Helical" evidence="12">
    <location>
        <begin position="117"/>
        <end position="136"/>
    </location>
</feature>
<evidence type="ECO:0000256" key="9">
    <source>
        <dbReference type="ARBA" id="ARBA00022824"/>
    </source>
</evidence>
<feature type="transmembrane region" description="Helical" evidence="12">
    <location>
        <begin position="12"/>
        <end position="35"/>
    </location>
</feature>
<dbReference type="PANTHER" id="PTHR12468">
    <property type="entry name" value="GPI MANNOSYLTRANSFERASE 2"/>
    <property type="match status" value="1"/>
</dbReference>
<dbReference type="GO" id="GO:0004376">
    <property type="term" value="F:GPI mannosyltransferase activity"/>
    <property type="evidence" value="ECO:0007669"/>
    <property type="project" value="InterPro"/>
</dbReference>
<feature type="transmembrane region" description="Helical" evidence="12">
    <location>
        <begin position="213"/>
        <end position="241"/>
    </location>
</feature>
<dbReference type="OrthoDB" id="10252502at2759"/>